<proteinExistence type="inferred from homology"/>
<comment type="cofactor">
    <cofactor evidence="1">
        <name>Mg(2+)</name>
        <dbReference type="ChEBI" id="CHEBI:18420"/>
    </cofactor>
</comment>
<sequence length="542" mass="59335">MQKQNNEKSDVIFRSKLPDIYIPNHLSLHDYIFQNITEHGSKPCLINGPTGHVYTYSDVHVTSRKIATGFRNLGVNRNDVVMILLPNCPEFVLSFFAASFLGVTATAANPFYTPAEISKQAKGSNSKLIITETRYVEKVKDLGVKIVCIDDDESVMLPEGCLRFSELTKSTEVDTVEVLPDDVVALPYSSGTTGLPKGVMLTHKGLVTSVAQQVDGENPNLYFHSDDVILCVLPMFHIYALNSIMLCGLRVGAAILIMPKFEIHLLLELIQRCKITVAPIVPPIVLAIANSPETEKYDLSSIRVVKSGAAPLGKELEDAVSAKFPNAKLAQGYGMTEAGPVLAMSLGFAKEPFPVKSGACGTVVRNAEMKILDPDTRVSLSRNQPGEICIRGHQIMKGYLNNPEATAETIDKDGWLHTGDIGLIDDDDELFIVDRLKELIKYKGYQVAPAELEALLIGHQDITDVAVVGMKDVAAGEIPVAFVVKSKDSVLSEDEVKQFVSKQVVFYKRINKVFFVDSIPKAPSGKILRKDLRAKLANGLTH</sequence>
<dbReference type="FunFam" id="3.30.300.30:FF:000007">
    <property type="entry name" value="4-coumarate--CoA ligase 2"/>
    <property type="match status" value="1"/>
</dbReference>
<evidence type="ECO:0000256" key="3">
    <source>
        <dbReference type="ARBA" id="ARBA00022598"/>
    </source>
</evidence>
<evidence type="ECO:0000259" key="7">
    <source>
        <dbReference type="Pfam" id="PF00501"/>
    </source>
</evidence>
<dbReference type="GO" id="GO:0005524">
    <property type="term" value="F:ATP binding"/>
    <property type="evidence" value="ECO:0007669"/>
    <property type="project" value="UniProtKB-KW"/>
</dbReference>
<dbReference type="Pfam" id="PF13193">
    <property type="entry name" value="AMP-binding_C"/>
    <property type="match status" value="1"/>
</dbReference>
<evidence type="ECO:0000256" key="2">
    <source>
        <dbReference type="ARBA" id="ARBA00006432"/>
    </source>
</evidence>
<keyword evidence="3" id="KW-0436">Ligase</keyword>
<dbReference type="Proteomes" id="UP000029120">
    <property type="component" value="Chromosome 4"/>
</dbReference>
<evidence type="ECO:0000313" key="9">
    <source>
        <dbReference type="EMBL" id="KFK35830.1"/>
    </source>
</evidence>
<evidence type="ECO:0000313" key="10">
    <source>
        <dbReference type="Proteomes" id="UP000029120"/>
    </source>
</evidence>
<keyword evidence="10" id="KW-1185">Reference proteome</keyword>
<reference evidence="10" key="1">
    <citation type="journal article" date="2015" name="Nat. Plants">
        <title>Genome expansion of Arabis alpina linked with retrotransposition and reduced symmetric DNA methylation.</title>
        <authorList>
            <person name="Willing E.M."/>
            <person name="Rawat V."/>
            <person name="Mandakova T."/>
            <person name="Maumus F."/>
            <person name="James G.V."/>
            <person name="Nordstroem K.J."/>
            <person name="Becker C."/>
            <person name="Warthmann N."/>
            <person name="Chica C."/>
            <person name="Szarzynska B."/>
            <person name="Zytnicki M."/>
            <person name="Albani M.C."/>
            <person name="Kiefer C."/>
            <person name="Bergonzi S."/>
            <person name="Castaings L."/>
            <person name="Mateos J.L."/>
            <person name="Berns M.C."/>
            <person name="Bujdoso N."/>
            <person name="Piofczyk T."/>
            <person name="de Lorenzo L."/>
            <person name="Barrero-Sicilia C."/>
            <person name="Mateos I."/>
            <person name="Piednoel M."/>
            <person name="Hagmann J."/>
            <person name="Chen-Min-Tao R."/>
            <person name="Iglesias-Fernandez R."/>
            <person name="Schuster S.C."/>
            <person name="Alonso-Blanco C."/>
            <person name="Roudier F."/>
            <person name="Carbonero P."/>
            <person name="Paz-Ares J."/>
            <person name="Davis S.J."/>
            <person name="Pecinka A."/>
            <person name="Quesneville H."/>
            <person name="Colot V."/>
            <person name="Lysak M.A."/>
            <person name="Weigel D."/>
            <person name="Coupland G."/>
            <person name="Schneeberger K."/>
        </authorList>
    </citation>
    <scope>NUCLEOTIDE SEQUENCE [LARGE SCALE GENOMIC DNA]</scope>
    <source>
        <strain evidence="10">cv. Pajares</strain>
    </source>
</reference>
<dbReference type="InterPro" id="IPR000873">
    <property type="entry name" value="AMP-dep_synth/lig_dom"/>
</dbReference>
<keyword evidence="6" id="KW-0460">Magnesium</keyword>
<dbReference type="GO" id="GO:0009611">
    <property type="term" value="P:response to wounding"/>
    <property type="evidence" value="ECO:0007669"/>
    <property type="project" value="EnsemblPlants"/>
</dbReference>
<dbReference type="CDD" id="cd05904">
    <property type="entry name" value="4CL"/>
    <property type="match status" value="1"/>
</dbReference>
<evidence type="ECO:0000256" key="5">
    <source>
        <dbReference type="ARBA" id="ARBA00022840"/>
    </source>
</evidence>
<dbReference type="GO" id="GO:0016207">
    <property type="term" value="F:4-coumarate-CoA ligase activity"/>
    <property type="evidence" value="ECO:0007669"/>
    <property type="project" value="EnsemblPlants"/>
</dbReference>
<dbReference type="Gene3D" id="3.30.300.30">
    <property type="match status" value="1"/>
</dbReference>
<dbReference type="InterPro" id="IPR042099">
    <property type="entry name" value="ANL_N_sf"/>
</dbReference>
<dbReference type="GO" id="GO:0009411">
    <property type="term" value="P:response to UV"/>
    <property type="evidence" value="ECO:0007669"/>
    <property type="project" value="EnsemblPlants"/>
</dbReference>
<accession>A0A087H128</accession>
<feature type="domain" description="AMP-binding enzyme C-terminal" evidence="8">
    <location>
        <begin position="451"/>
        <end position="526"/>
    </location>
</feature>
<organism evidence="9 10">
    <name type="scientific">Arabis alpina</name>
    <name type="common">Alpine rock-cress</name>
    <dbReference type="NCBI Taxonomy" id="50452"/>
    <lineage>
        <taxon>Eukaryota</taxon>
        <taxon>Viridiplantae</taxon>
        <taxon>Streptophyta</taxon>
        <taxon>Embryophyta</taxon>
        <taxon>Tracheophyta</taxon>
        <taxon>Spermatophyta</taxon>
        <taxon>Magnoliopsida</taxon>
        <taxon>eudicotyledons</taxon>
        <taxon>Gunneridae</taxon>
        <taxon>Pentapetalae</taxon>
        <taxon>rosids</taxon>
        <taxon>malvids</taxon>
        <taxon>Brassicales</taxon>
        <taxon>Brassicaceae</taxon>
        <taxon>Arabideae</taxon>
        <taxon>Arabis</taxon>
    </lineage>
</organism>
<dbReference type="SUPFAM" id="SSF56801">
    <property type="entry name" value="Acetyl-CoA synthetase-like"/>
    <property type="match status" value="1"/>
</dbReference>
<dbReference type="PROSITE" id="PS00455">
    <property type="entry name" value="AMP_BINDING"/>
    <property type="match status" value="1"/>
</dbReference>
<evidence type="ECO:0000256" key="4">
    <source>
        <dbReference type="ARBA" id="ARBA00022741"/>
    </source>
</evidence>
<dbReference type="FunFam" id="3.40.50.12780:FF:000003">
    <property type="entry name" value="Long-chain-fatty-acid--CoA ligase FadD"/>
    <property type="match status" value="1"/>
</dbReference>
<dbReference type="InterPro" id="IPR045851">
    <property type="entry name" value="AMP-bd_C_sf"/>
</dbReference>
<dbReference type="Gene3D" id="3.40.50.12780">
    <property type="entry name" value="N-terminal domain of ligase-like"/>
    <property type="match status" value="1"/>
</dbReference>
<dbReference type="GO" id="GO:0005737">
    <property type="term" value="C:cytoplasm"/>
    <property type="evidence" value="ECO:0007669"/>
    <property type="project" value="EnsemblPlants"/>
</dbReference>
<dbReference type="Gramene" id="KFK35830">
    <property type="protein sequence ID" value="KFK35830"/>
    <property type="gene ID" value="AALP_AA4G042700"/>
</dbReference>
<evidence type="ECO:0000259" key="8">
    <source>
        <dbReference type="Pfam" id="PF13193"/>
    </source>
</evidence>
<dbReference type="GO" id="GO:0009620">
    <property type="term" value="P:response to fungus"/>
    <property type="evidence" value="ECO:0007669"/>
    <property type="project" value="EnsemblPlants"/>
</dbReference>
<dbReference type="eggNOG" id="KOG1176">
    <property type="taxonomic scope" value="Eukaryota"/>
</dbReference>
<comment type="similarity">
    <text evidence="2">Belongs to the ATP-dependent AMP-binding enzyme family.</text>
</comment>
<evidence type="ECO:0000256" key="1">
    <source>
        <dbReference type="ARBA" id="ARBA00001946"/>
    </source>
</evidence>
<dbReference type="InterPro" id="IPR020845">
    <property type="entry name" value="AMP-binding_CS"/>
</dbReference>
<evidence type="ECO:0008006" key="11">
    <source>
        <dbReference type="Google" id="ProtNLM"/>
    </source>
</evidence>
<dbReference type="OMA" id="QLWTPLT"/>
<dbReference type="OrthoDB" id="10253869at2759"/>
<dbReference type="AlphaFoldDB" id="A0A087H128"/>
<name>A0A087H128_ARAAL</name>
<dbReference type="PANTHER" id="PTHR24096:SF352">
    <property type="entry name" value="4-COUMARATE--COA LIGASE 1"/>
    <property type="match status" value="1"/>
</dbReference>
<evidence type="ECO:0000256" key="6">
    <source>
        <dbReference type="ARBA" id="ARBA00022842"/>
    </source>
</evidence>
<dbReference type="EMBL" id="CM002872">
    <property type="protein sequence ID" value="KFK35830.1"/>
    <property type="molecule type" value="Genomic_DNA"/>
</dbReference>
<dbReference type="InterPro" id="IPR025110">
    <property type="entry name" value="AMP-bd_C"/>
</dbReference>
<gene>
    <name evidence="9" type="ordered locus">AALP_Aa4g042700</name>
</gene>
<keyword evidence="4" id="KW-0547">Nucleotide-binding</keyword>
<feature type="domain" description="AMP-dependent synthetase/ligase" evidence="7">
    <location>
        <begin position="34"/>
        <end position="400"/>
    </location>
</feature>
<dbReference type="Pfam" id="PF00501">
    <property type="entry name" value="AMP-binding"/>
    <property type="match status" value="1"/>
</dbReference>
<protein>
    <recommendedName>
        <fullName evidence="11">4-coumarate--CoA ligase</fullName>
    </recommendedName>
</protein>
<dbReference type="PANTHER" id="PTHR24096">
    <property type="entry name" value="LONG-CHAIN-FATTY-ACID--COA LIGASE"/>
    <property type="match status" value="1"/>
</dbReference>
<keyword evidence="5" id="KW-0067">ATP-binding</keyword>